<dbReference type="PANTHER" id="PTHR30477">
    <property type="entry name" value="ABC-TRANSPORTER METAL-BINDING PROTEIN"/>
    <property type="match status" value="1"/>
</dbReference>
<keyword evidence="5 7" id="KW-0472">Membrane</keyword>
<protein>
    <submittedName>
        <fullName evidence="8">Manganese transport system membrane protein MntB</fullName>
    </submittedName>
</protein>
<dbReference type="SUPFAM" id="SSF81345">
    <property type="entry name" value="ABC transporter involved in vitamin B12 uptake, BtuC"/>
    <property type="match status" value="1"/>
</dbReference>
<feature type="transmembrane region" description="Helical" evidence="7">
    <location>
        <begin position="141"/>
        <end position="164"/>
    </location>
</feature>
<comment type="subcellular location">
    <subcellularLocation>
        <location evidence="6">Cell membrane</location>
        <topology evidence="6">Multi-pass membrane protein</topology>
    </subcellularLocation>
    <subcellularLocation>
        <location evidence="1">Membrane</location>
        <topology evidence="1">Multi-pass membrane protein</topology>
    </subcellularLocation>
</comment>
<feature type="transmembrane region" description="Helical" evidence="7">
    <location>
        <begin position="99"/>
        <end position="120"/>
    </location>
</feature>
<evidence type="ECO:0000256" key="5">
    <source>
        <dbReference type="ARBA" id="ARBA00023136"/>
    </source>
</evidence>
<gene>
    <name evidence="8" type="primary">mntB</name>
    <name evidence="8" type="ORF">CCHOA_04690</name>
</gene>
<feature type="transmembrane region" description="Helical" evidence="7">
    <location>
        <begin position="253"/>
        <end position="271"/>
    </location>
</feature>
<name>A0A3G6J5X5_9CORY</name>
<evidence type="ECO:0000313" key="9">
    <source>
        <dbReference type="Proteomes" id="UP000269019"/>
    </source>
</evidence>
<dbReference type="InterPro" id="IPR037294">
    <property type="entry name" value="ABC_BtuC-like"/>
</dbReference>
<evidence type="ECO:0000256" key="2">
    <source>
        <dbReference type="ARBA" id="ARBA00008034"/>
    </source>
</evidence>
<dbReference type="EMBL" id="CP033896">
    <property type="protein sequence ID" value="AZA13346.1"/>
    <property type="molecule type" value="Genomic_DNA"/>
</dbReference>
<dbReference type="GO" id="GO:0043190">
    <property type="term" value="C:ATP-binding cassette (ABC) transporter complex"/>
    <property type="evidence" value="ECO:0007669"/>
    <property type="project" value="InterPro"/>
</dbReference>
<dbReference type="InterPro" id="IPR001626">
    <property type="entry name" value="ABC_TroCD"/>
</dbReference>
<evidence type="ECO:0000256" key="1">
    <source>
        <dbReference type="ARBA" id="ARBA00004141"/>
    </source>
</evidence>
<keyword evidence="6" id="KW-0813">Transport</keyword>
<evidence type="ECO:0000256" key="3">
    <source>
        <dbReference type="ARBA" id="ARBA00022692"/>
    </source>
</evidence>
<evidence type="ECO:0000313" key="8">
    <source>
        <dbReference type="EMBL" id="AZA13346.1"/>
    </source>
</evidence>
<dbReference type="OrthoDB" id="1016457at2"/>
<dbReference type="Proteomes" id="UP000269019">
    <property type="component" value="Chromosome"/>
</dbReference>
<evidence type="ECO:0000256" key="4">
    <source>
        <dbReference type="ARBA" id="ARBA00022989"/>
    </source>
</evidence>
<dbReference type="InterPro" id="IPR022392">
    <property type="entry name" value="Anch_rpt-typ_ABC_trnsprt_perm"/>
</dbReference>
<evidence type="ECO:0000256" key="6">
    <source>
        <dbReference type="RuleBase" id="RU003943"/>
    </source>
</evidence>
<dbReference type="NCBIfam" id="TIGR03770">
    <property type="entry name" value="anch_rpt_perm"/>
    <property type="match status" value="1"/>
</dbReference>
<feature type="transmembrane region" description="Helical" evidence="7">
    <location>
        <begin position="22"/>
        <end position="42"/>
    </location>
</feature>
<evidence type="ECO:0000256" key="7">
    <source>
        <dbReference type="SAM" id="Phobius"/>
    </source>
</evidence>
<dbReference type="GO" id="GO:0010043">
    <property type="term" value="P:response to zinc ion"/>
    <property type="evidence" value="ECO:0007669"/>
    <property type="project" value="TreeGrafter"/>
</dbReference>
<dbReference type="KEGG" id="ccho:CCHOA_04690"/>
<feature type="transmembrane region" description="Helical" evidence="7">
    <location>
        <begin position="54"/>
        <end position="87"/>
    </location>
</feature>
<dbReference type="Gene3D" id="1.10.3470.10">
    <property type="entry name" value="ABC transporter involved in vitamin B12 uptake, BtuC"/>
    <property type="match status" value="1"/>
</dbReference>
<dbReference type="PANTHER" id="PTHR30477:SF0">
    <property type="entry name" value="METAL TRANSPORT SYSTEM MEMBRANE PROTEIN TM_0125-RELATED"/>
    <property type="match status" value="1"/>
</dbReference>
<keyword evidence="9" id="KW-1185">Reference proteome</keyword>
<dbReference type="RefSeq" id="WP_123927327.1">
    <property type="nucleotide sequence ID" value="NZ_CP033896.1"/>
</dbReference>
<organism evidence="8 9">
    <name type="scientific">Corynebacterium choanae</name>
    <dbReference type="NCBI Taxonomy" id="1862358"/>
    <lineage>
        <taxon>Bacteria</taxon>
        <taxon>Bacillati</taxon>
        <taxon>Actinomycetota</taxon>
        <taxon>Actinomycetes</taxon>
        <taxon>Mycobacteriales</taxon>
        <taxon>Corynebacteriaceae</taxon>
        <taxon>Corynebacterium</taxon>
    </lineage>
</organism>
<feature type="transmembrane region" description="Helical" evidence="7">
    <location>
        <begin position="184"/>
        <end position="212"/>
    </location>
</feature>
<proteinExistence type="inferred from homology"/>
<reference evidence="8 9" key="1">
    <citation type="submission" date="2018-11" db="EMBL/GenBank/DDBJ databases">
        <authorList>
            <person name="Kleinhagauer T."/>
            <person name="Glaeser S.P."/>
            <person name="Spergser J."/>
            <person name="Ruckert C."/>
            <person name="Kaempfer P."/>
            <person name="Busse H.-J."/>
        </authorList>
    </citation>
    <scope>NUCLEOTIDE SEQUENCE [LARGE SCALE GENOMIC DNA]</scope>
    <source>
        <strain evidence="8 9">200CH</strain>
    </source>
</reference>
<sequence>MVSLLDFFADITNPSLPFLPRAIMVAMLAAVVCGIVGVHVVLRGMAFIGDCVSHAVFPGIALAFLFGGSLLLGGAIAGIAVAVLVAMFAAKQQIKEDSLIGMLMAAAFAVGVVIVSRVNGYTAQLSTFLFGSITGVSTVDVLVVAATAVAVIVVCVVMHHWFVVVAVDRESARSLGVPVAFVDVVLYVVVAIAVVVSVQTVGNILVLALLITPAATARLVSNSVAAMLVIAPVIGAVGSFFGVYFAWSIDVPTGAAIVLSLTAVFFLVWLVGPRGLIGRRLVRFQPWRRRQQSAAA</sequence>
<feature type="transmembrane region" description="Helical" evidence="7">
    <location>
        <begin position="224"/>
        <end position="247"/>
    </location>
</feature>
<dbReference type="AlphaFoldDB" id="A0A3G6J5X5"/>
<comment type="similarity">
    <text evidence="2 6">Belongs to the ABC-3 integral membrane protein family.</text>
</comment>
<dbReference type="Pfam" id="PF00950">
    <property type="entry name" value="ABC-3"/>
    <property type="match status" value="1"/>
</dbReference>
<accession>A0A3G6J5X5</accession>
<keyword evidence="3 6" id="KW-0812">Transmembrane</keyword>
<dbReference type="GO" id="GO:0055085">
    <property type="term" value="P:transmembrane transport"/>
    <property type="evidence" value="ECO:0007669"/>
    <property type="project" value="InterPro"/>
</dbReference>
<keyword evidence="4 7" id="KW-1133">Transmembrane helix</keyword>